<name>A0A8S3X1D3_PARAO</name>
<evidence type="ECO:0000313" key="3">
    <source>
        <dbReference type="Proteomes" id="UP000691718"/>
    </source>
</evidence>
<sequence>MTQQISLLTQMIEQFIIIHKETEKKTPVPEVIQTDTNTVITEVQELKQMISEIKATPPCITTTINEQSEDVKKVLEPIIVTMKTMMKDINEIKEFNTSQLAFQSNSSLGAELAIAEIKDKIDELWSAGGVPCAPPMERETNVRVAPAPYKPPQKTYANATLRLKRVSEHEACGDGADFSGAFEDGPRNPPSIQSPQLETLSTAISEKLSQPSSHPATGKRPADSAPTDATTINKNASSYTPTLRTKMSQTSAKSDSSIRSSVCDPVDAAIDKESKAIRGWLNFETQEPFRKTSDLLKAVTDLDKRIGVIQSNLSQQKEEGADNILSHLRVDLTGMRRVIEKSENNTKKVLETDQKTLLRLESPPSHPSKEISKTLEHELNGMKSSLKEIDTSIRSGLSILPSADSSKIFQTSIREHLQPIEEHLGAMSSELRTMREQKQRAPSPTAPSLATELAQTGEAATKPKKTYARVAASPPLPKPNHTLIITSTDSKNTAENIIERIREALDTKKTGVWLHRR</sequence>
<organism evidence="2 3">
    <name type="scientific">Parnassius apollo</name>
    <name type="common">Apollo butterfly</name>
    <name type="synonym">Papilio apollo</name>
    <dbReference type="NCBI Taxonomy" id="110799"/>
    <lineage>
        <taxon>Eukaryota</taxon>
        <taxon>Metazoa</taxon>
        <taxon>Ecdysozoa</taxon>
        <taxon>Arthropoda</taxon>
        <taxon>Hexapoda</taxon>
        <taxon>Insecta</taxon>
        <taxon>Pterygota</taxon>
        <taxon>Neoptera</taxon>
        <taxon>Endopterygota</taxon>
        <taxon>Lepidoptera</taxon>
        <taxon>Glossata</taxon>
        <taxon>Ditrysia</taxon>
        <taxon>Papilionoidea</taxon>
        <taxon>Papilionidae</taxon>
        <taxon>Parnassiinae</taxon>
        <taxon>Parnassini</taxon>
        <taxon>Parnassius</taxon>
        <taxon>Parnassius</taxon>
    </lineage>
</organism>
<gene>
    <name evidence="2" type="ORF">PAPOLLO_LOCUS12061</name>
</gene>
<comment type="caution">
    <text evidence="2">The sequence shown here is derived from an EMBL/GenBank/DDBJ whole genome shotgun (WGS) entry which is preliminary data.</text>
</comment>
<reference evidence="2" key="1">
    <citation type="submission" date="2021-04" db="EMBL/GenBank/DDBJ databases">
        <authorList>
            <person name="Tunstrom K."/>
        </authorList>
    </citation>
    <scope>NUCLEOTIDE SEQUENCE</scope>
</reference>
<evidence type="ECO:0000313" key="2">
    <source>
        <dbReference type="EMBL" id="CAG4991041.1"/>
    </source>
</evidence>
<dbReference type="AlphaFoldDB" id="A0A8S3X1D3"/>
<dbReference type="OrthoDB" id="10022108at2759"/>
<proteinExistence type="predicted"/>
<feature type="compositionally biased region" description="Polar residues" evidence="1">
    <location>
        <begin position="227"/>
        <end position="260"/>
    </location>
</feature>
<feature type="region of interest" description="Disordered" evidence="1">
    <location>
        <begin position="175"/>
        <end position="195"/>
    </location>
</feature>
<dbReference type="EMBL" id="CAJQZP010000881">
    <property type="protein sequence ID" value="CAG4991041.1"/>
    <property type="molecule type" value="Genomic_DNA"/>
</dbReference>
<accession>A0A8S3X1D3</accession>
<feature type="region of interest" description="Disordered" evidence="1">
    <location>
        <begin position="207"/>
        <end position="262"/>
    </location>
</feature>
<dbReference type="Proteomes" id="UP000691718">
    <property type="component" value="Unassembled WGS sequence"/>
</dbReference>
<keyword evidence="3" id="KW-1185">Reference proteome</keyword>
<evidence type="ECO:0000256" key="1">
    <source>
        <dbReference type="SAM" id="MobiDB-lite"/>
    </source>
</evidence>
<protein>
    <submittedName>
        <fullName evidence="2">(apollo) hypothetical protein</fullName>
    </submittedName>
</protein>